<evidence type="ECO:0000256" key="1">
    <source>
        <dbReference type="ARBA" id="ARBA00004141"/>
    </source>
</evidence>
<gene>
    <name evidence="8" type="ORF">B0H65DRAFT_231348</name>
</gene>
<feature type="transmembrane region" description="Helical" evidence="6">
    <location>
        <begin position="172"/>
        <end position="195"/>
    </location>
</feature>
<evidence type="ECO:0000256" key="6">
    <source>
        <dbReference type="SAM" id="Phobius"/>
    </source>
</evidence>
<organism evidence="8 9">
    <name type="scientific">Neurospora tetraspora</name>
    <dbReference type="NCBI Taxonomy" id="94610"/>
    <lineage>
        <taxon>Eukaryota</taxon>
        <taxon>Fungi</taxon>
        <taxon>Dikarya</taxon>
        <taxon>Ascomycota</taxon>
        <taxon>Pezizomycotina</taxon>
        <taxon>Sordariomycetes</taxon>
        <taxon>Sordariomycetidae</taxon>
        <taxon>Sordariales</taxon>
        <taxon>Sordariaceae</taxon>
        <taxon>Neurospora</taxon>
    </lineage>
</organism>
<feature type="region of interest" description="Disordered" evidence="5">
    <location>
        <begin position="259"/>
        <end position="359"/>
    </location>
</feature>
<keyword evidence="3 6" id="KW-1133">Transmembrane helix</keyword>
<sequence length="359" mass="39258">MASYEPKQPAVATSTEWKQSWSAPKAAPGNEEPWTTETPIWHVVVRGFQIFFGLIIAGLAGVLIHGYLMDAVAFGLVCSLFTWIICIWSLVSEKILSARKAYNIWATLSLDFFMIILWLASMGANAANRAAFTVDVNVEACYDDGSSISANHCIVSKRELVKRFAVASKGGLAMMSGIAGLSALQMLLFVATFAYNAHKFRLYYQATKGPKTTHNGALEMNAQHTPMLSVQQGGPAPPSYPQYTDQQAYQPQVPVQQPVEQYQPTPTTSPAPAPAQMPTPSPQPYPYGHAEQQYPGQQAPAQYAPAHHPPQQYAEAPGHTPSQGHTPAQYPQTTQSYNSNMHEMPSHSQGYPQPTSFSQ</sequence>
<dbReference type="InterPro" id="IPR008253">
    <property type="entry name" value="Marvel"/>
</dbReference>
<name>A0AAE0JDJ8_9PEZI</name>
<evidence type="ECO:0000259" key="7">
    <source>
        <dbReference type="Pfam" id="PF01284"/>
    </source>
</evidence>
<reference evidence="8" key="2">
    <citation type="submission" date="2023-06" db="EMBL/GenBank/DDBJ databases">
        <authorList>
            <consortium name="Lawrence Berkeley National Laboratory"/>
            <person name="Haridas S."/>
            <person name="Hensen N."/>
            <person name="Bonometti L."/>
            <person name="Westerberg I."/>
            <person name="Brannstrom I.O."/>
            <person name="Guillou S."/>
            <person name="Cros-Aarteil S."/>
            <person name="Calhoun S."/>
            <person name="Kuo A."/>
            <person name="Mondo S."/>
            <person name="Pangilinan J."/>
            <person name="Riley R."/>
            <person name="Labutti K."/>
            <person name="Andreopoulos B."/>
            <person name="Lipzen A."/>
            <person name="Chen C."/>
            <person name="Yanf M."/>
            <person name="Daum C."/>
            <person name="Ng V."/>
            <person name="Clum A."/>
            <person name="Steindorff A."/>
            <person name="Ohm R."/>
            <person name="Martin F."/>
            <person name="Silar P."/>
            <person name="Natvig D."/>
            <person name="Lalanne C."/>
            <person name="Gautier V."/>
            <person name="Ament-Velasquez S.L."/>
            <person name="Kruys A."/>
            <person name="Hutchinson M.I."/>
            <person name="Powell A.J."/>
            <person name="Barry K."/>
            <person name="Miller A.N."/>
            <person name="Grigoriev I.V."/>
            <person name="Debuchy R."/>
            <person name="Gladieux P."/>
            <person name="Thoren M.H."/>
            <person name="Johannesson H."/>
        </authorList>
    </citation>
    <scope>NUCLEOTIDE SEQUENCE</scope>
    <source>
        <strain evidence="8">CBS 560.94</strain>
    </source>
</reference>
<dbReference type="Pfam" id="PF01284">
    <property type="entry name" value="MARVEL"/>
    <property type="match status" value="1"/>
</dbReference>
<comment type="caution">
    <text evidence="8">The sequence shown here is derived from an EMBL/GenBank/DDBJ whole genome shotgun (WGS) entry which is preliminary data.</text>
</comment>
<feature type="transmembrane region" description="Helical" evidence="6">
    <location>
        <begin position="102"/>
        <end position="120"/>
    </location>
</feature>
<dbReference type="GO" id="GO:0016020">
    <property type="term" value="C:membrane"/>
    <property type="evidence" value="ECO:0007669"/>
    <property type="project" value="UniProtKB-SubCell"/>
</dbReference>
<dbReference type="GeneID" id="87859340"/>
<comment type="subcellular location">
    <subcellularLocation>
        <location evidence="1">Membrane</location>
        <topology evidence="1">Multi-pass membrane protein</topology>
    </subcellularLocation>
</comment>
<evidence type="ECO:0000313" key="9">
    <source>
        <dbReference type="Proteomes" id="UP001278500"/>
    </source>
</evidence>
<dbReference type="Proteomes" id="UP001278500">
    <property type="component" value="Unassembled WGS sequence"/>
</dbReference>
<keyword evidence="4 6" id="KW-0472">Membrane</keyword>
<feature type="transmembrane region" description="Helical" evidence="6">
    <location>
        <begin position="40"/>
        <end position="64"/>
    </location>
</feature>
<dbReference type="RefSeq" id="XP_062680621.1">
    <property type="nucleotide sequence ID" value="XM_062822186.1"/>
</dbReference>
<evidence type="ECO:0000256" key="2">
    <source>
        <dbReference type="ARBA" id="ARBA00022692"/>
    </source>
</evidence>
<reference evidence="8" key="1">
    <citation type="journal article" date="2023" name="Mol. Phylogenet. Evol.">
        <title>Genome-scale phylogeny and comparative genomics of the fungal order Sordariales.</title>
        <authorList>
            <person name="Hensen N."/>
            <person name="Bonometti L."/>
            <person name="Westerberg I."/>
            <person name="Brannstrom I.O."/>
            <person name="Guillou S."/>
            <person name="Cros-Aarteil S."/>
            <person name="Calhoun S."/>
            <person name="Haridas S."/>
            <person name="Kuo A."/>
            <person name="Mondo S."/>
            <person name="Pangilinan J."/>
            <person name="Riley R."/>
            <person name="LaButti K."/>
            <person name="Andreopoulos B."/>
            <person name="Lipzen A."/>
            <person name="Chen C."/>
            <person name="Yan M."/>
            <person name="Daum C."/>
            <person name="Ng V."/>
            <person name="Clum A."/>
            <person name="Steindorff A."/>
            <person name="Ohm R.A."/>
            <person name="Martin F."/>
            <person name="Silar P."/>
            <person name="Natvig D.O."/>
            <person name="Lalanne C."/>
            <person name="Gautier V."/>
            <person name="Ament-Velasquez S.L."/>
            <person name="Kruys A."/>
            <person name="Hutchinson M.I."/>
            <person name="Powell A.J."/>
            <person name="Barry K."/>
            <person name="Miller A.N."/>
            <person name="Grigoriev I.V."/>
            <person name="Debuchy R."/>
            <person name="Gladieux P."/>
            <person name="Hiltunen Thoren M."/>
            <person name="Johannesson H."/>
        </authorList>
    </citation>
    <scope>NUCLEOTIDE SEQUENCE</scope>
    <source>
        <strain evidence="8">CBS 560.94</strain>
    </source>
</reference>
<evidence type="ECO:0000256" key="4">
    <source>
        <dbReference type="ARBA" id="ARBA00023136"/>
    </source>
</evidence>
<feature type="compositionally biased region" description="Polar residues" evidence="5">
    <location>
        <begin position="320"/>
        <end position="359"/>
    </location>
</feature>
<dbReference type="PANTHER" id="PTHR37451:SF4">
    <property type="entry name" value="MARVEL DOMAIN-CONTAINING PROTEIN"/>
    <property type="match status" value="1"/>
</dbReference>
<feature type="domain" description="MARVEL" evidence="7">
    <location>
        <begin position="41"/>
        <end position="141"/>
    </location>
</feature>
<feature type="compositionally biased region" description="Polar residues" evidence="5">
    <location>
        <begin position="11"/>
        <end position="22"/>
    </location>
</feature>
<evidence type="ECO:0000313" key="8">
    <source>
        <dbReference type="EMBL" id="KAK3342828.1"/>
    </source>
</evidence>
<feature type="compositionally biased region" description="Low complexity" evidence="5">
    <location>
        <begin position="286"/>
        <end position="317"/>
    </location>
</feature>
<dbReference type="AlphaFoldDB" id="A0AAE0JDJ8"/>
<accession>A0AAE0JDJ8</accession>
<protein>
    <recommendedName>
        <fullName evidence="7">MARVEL domain-containing protein</fullName>
    </recommendedName>
</protein>
<feature type="transmembrane region" description="Helical" evidence="6">
    <location>
        <begin position="71"/>
        <end position="90"/>
    </location>
</feature>
<evidence type="ECO:0000256" key="5">
    <source>
        <dbReference type="SAM" id="MobiDB-lite"/>
    </source>
</evidence>
<proteinExistence type="predicted"/>
<keyword evidence="9" id="KW-1185">Reference proteome</keyword>
<dbReference type="EMBL" id="JAUEPP010000005">
    <property type="protein sequence ID" value="KAK3342828.1"/>
    <property type="molecule type" value="Genomic_DNA"/>
</dbReference>
<keyword evidence="2 6" id="KW-0812">Transmembrane</keyword>
<evidence type="ECO:0000256" key="3">
    <source>
        <dbReference type="ARBA" id="ARBA00022989"/>
    </source>
</evidence>
<feature type="compositionally biased region" description="Pro residues" evidence="5">
    <location>
        <begin position="267"/>
        <end position="285"/>
    </location>
</feature>
<dbReference type="PANTHER" id="PTHR37451">
    <property type="entry name" value="MARVEL DOMAIN"/>
    <property type="match status" value="1"/>
</dbReference>
<feature type="region of interest" description="Disordered" evidence="5">
    <location>
        <begin position="1"/>
        <end position="33"/>
    </location>
</feature>